<evidence type="ECO:0000313" key="5">
    <source>
        <dbReference type="Proteomes" id="UP000184383"/>
    </source>
</evidence>
<reference evidence="5" key="1">
    <citation type="journal article" date="2017" name="Genome Biol.">
        <title>Comparative genomics reveals high biological diversity and specific adaptations in the industrially and medically important fungal genus Aspergillus.</title>
        <authorList>
            <person name="de Vries R.P."/>
            <person name="Riley R."/>
            <person name="Wiebenga A."/>
            <person name="Aguilar-Osorio G."/>
            <person name="Amillis S."/>
            <person name="Uchima C.A."/>
            <person name="Anderluh G."/>
            <person name="Asadollahi M."/>
            <person name="Askin M."/>
            <person name="Barry K."/>
            <person name="Battaglia E."/>
            <person name="Bayram O."/>
            <person name="Benocci T."/>
            <person name="Braus-Stromeyer S.A."/>
            <person name="Caldana C."/>
            <person name="Canovas D."/>
            <person name="Cerqueira G.C."/>
            <person name="Chen F."/>
            <person name="Chen W."/>
            <person name="Choi C."/>
            <person name="Clum A."/>
            <person name="Dos Santos R.A."/>
            <person name="Damasio A.R."/>
            <person name="Diallinas G."/>
            <person name="Emri T."/>
            <person name="Fekete E."/>
            <person name="Flipphi M."/>
            <person name="Freyberg S."/>
            <person name="Gallo A."/>
            <person name="Gournas C."/>
            <person name="Habgood R."/>
            <person name="Hainaut M."/>
            <person name="Harispe M.L."/>
            <person name="Henrissat B."/>
            <person name="Hilden K.S."/>
            <person name="Hope R."/>
            <person name="Hossain A."/>
            <person name="Karabika E."/>
            <person name="Karaffa L."/>
            <person name="Karanyi Z."/>
            <person name="Krasevec N."/>
            <person name="Kuo A."/>
            <person name="Kusch H."/>
            <person name="LaButti K."/>
            <person name="Lagendijk E.L."/>
            <person name="Lapidus A."/>
            <person name="Levasseur A."/>
            <person name="Lindquist E."/>
            <person name="Lipzen A."/>
            <person name="Logrieco A.F."/>
            <person name="MacCabe A."/>
            <person name="Maekelae M.R."/>
            <person name="Malavazi I."/>
            <person name="Melin P."/>
            <person name="Meyer V."/>
            <person name="Mielnichuk N."/>
            <person name="Miskei M."/>
            <person name="Molnar A.P."/>
            <person name="Mule G."/>
            <person name="Ngan C.Y."/>
            <person name="Orejas M."/>
            <person name="Orosz E."/>
            <person name="Ouedraogo J.P."/>
            <person name="Overkamp K.M."/>
            <person name="Park H.-S."/>
            <person name="Perrone G."/>
            <person name="Piumi F."/>
            <person name="Punt P.J."/>
            <person name="Ram A.F."/>
            <person name="Ramon A."/>
            <person name="Rauscher S."/>
            <person name="Record E."/>
            <person name="Riano-Pachon D.M."/>
            <person name="Robert V."/>
            <person name="Roehrig J."/>
            <person name="Ruller R."/>
            <person name="Salamov A."/>
            <person name="Salih N.S."/>
            <person name="Samson R.A."/>
            <person name="Sandor E."/>
            <person name="Sanguinetti M."/>
            <person name="Schuetze T."/>
            <person name="Sepcic K."/>
            <person name="Shelest E."/>
            <person name="Sherlock G."/>
            <person name="Sophianopoulou V."/>
            <person name="Squina F.M."/>
            <person name="Sun H."/>
            <person name="Susca A."/>
            <person name="Todd R.B."/>
            <person name="Tsang A."/>
            <person name="Unkles S.E."/>
            <person name="van de Wiele N."/>
            <person name="van Rossen-Uffink D."/>
            <person name="Oliveira J.V."/>
            <person name="Vesth T.C."/>
            <person name="Visser J."/>
            <person name="Yu J.-H."/>
            <person name="Zhou M."/>
            <person name="Andersen M.R."/>
            <person name="Archer D.B."/>
            <person name="Baker S.E."/>
            <person name="Benoit I."/>
            <person name="Brakhage A.A."/>
            <person name="Braus G.H."/>
            <person name="Fischer R."/>
            <person name="Frisvad J.C."/>
            <person name="Goldman G.H."/>
            <person name="Houbraken J."/>
            <person name="Oakley B."/>
            <person name="Pocsi I."/>
            <person name="Scazzocchio C."/>
            <person name="Seiboth B."/>
            <person name="vanKuyk P.A."/>
            <person name="Wortman J."/>
            <person name="Dyer P.S."/>
            <person name="Grigoriev I.V."/>
        </authorList>
    </citation>
    <scope>NUCLEOTIDE SEQUENCE [LARGE SCALE GENOMIC DNA]</scope>
    <source>
        <strain evidence="5">DTO 134E9</strain>
    </source>
</reference>
<feature type="coiled-coil region" evidence="1">
    <location>
        <begin position="711"/>
        <end position="763"/>
    </location>
</feature>
<evidence type="ECO:0000313" key="4">
    <source>
        <dbReference type="EMBL" id="OJJ30522.1"/>
    </source>
</evidence>
<name>A0A1L9R6H1_ASPWE</name>
<evidence type="ECO:0000256" key="1">
    <source>
        <dbReference type="SAM" id="Coils"/>
    </source>
</evidence>
<accession>A0A1L9R6H1</accession>
<dbReference type="VEuPathDB" id="FungiDB:ASPWEDRAFT_716851"/>
<dbReference type="EMBL" id="KV878217">
    <property type="protein sequence ID" value="OJJ30522.1"/>
    <property type="molecule type" value="Genomic_DNA"/>
</dbReference>
<organism evidence="4 5">
    <name type="scientific">Aspergillus wentii DTO 134E9</name>
    <dbReference type="NCBI Taxonomy" id="1073089"/>
    <lineage>
        <taxon>Eukaryota</taxon>
        <taxon>Fungi</taxon>
        <taxon>Dikarya</taxon>
        <taxon>Ascomycota</taxon>
        <taxon>Pezizomycotina</taxon>
        <taxon>Eurotiomycetes</taxon>
        <taxon>Eurotiomycetidae</taxon>
        <taxon>Eurotiales</taxon>
        <taxon>Aspergillaceae</taxon>
        <taxon>Aspergillus</taxon>
        <taxon>Aspergillus subgen. Cremei</taxon>
    </lineage>
</organism>
<dbReference type="RefSeq" id="XP_040684199.1">
    <property type="nucleotide sequence ID" value="XM_040839194.1"/>
</dbReference>
<gene>
    <name evidence="4" type="ORF">ASPWEDRAFT_716851</name>
</gene>
<feature type="transmembrane region" description="Helical" evidence="3">
    <location>
        <begin position="137"/>
        <end position="164"/>
    </location>
</feature>
<feature type="coiled-coil region" evidence="1">
    <location>
        <begin position="628"/>
        <end position="662"/>
    </location>
</feature>
<sequence length="807" mass="90600">MTTLFEQQLLFGRMYPEDLEPEASNILADFFIADLKAGPAVFFAALVLLGAVAGYWGDLAPWLSVTGSSLALSLQAVLTGVASLLRQLLAVRSWQGLQTMLLDVKGRLTRPILHSRLVCFVAFVFDWVFPFNSPMTTVAIVSGAFICGTSMYFGFLLPVSWYLYGASAGLRTASVEMSPACWHALRRFDLGYRQDRSQWLETAYCFGEETALQVRAIAYDDWQHFFDGEVHHCLVLAFVASTILLALLGAWSWDHFQQTVAKTTDNNTNSNTLIPAQEPEVALWKILEPYQAEIDQIKAHLATTINELERIRQHRDEGWAWVERLKSDYAQLSQIRSDDTETIFALRREVIQIGGQLRVASECERSLSVKTAKLERQLAERDLVEGASQGATEALSSRIQLLNDELVALRDLLASAESRKQLVEADRQNLALRNSKLADQNKEVIGKYAELKASHDRLVVLATQNEETNARYEVLKASYDQSLERLRQTDNERHQLALRNREISSECDALRISHEQQITAKAAQYAALRASHDRVREQALVREQADITREYESLQASTGQLPHLHVALSTLQQERDEAIAQVMSLQQQLDATTSATDEALGEAQQSVAQARVTEGALRQTVDGTQRAFDEERAAATEARTQVSSLREEVEDLQSKIGMAMRDAQRSHEEAMAYKNAIGILEHRLSKWELRDSAQEIPKRQTGNLGSISTALQQKEVLVAQQQGEINALKLQLAQPGAAQPSDNAAIKANFEKLRTALDKERRARTEDQLRWDKRCRELEADNQKLRISMSNAVSPRRPVPRSPLARP</sequence>
<dbReference type="OrthoDB" id="4510215at2759"/>
<protein>
    <submittedName>
        <fullName evidence="4">Uncharacterized protein</fullName>
    </submittedName>
</protein>
<dbReference type="GeneID" id="63755042"/>
<feature type="coiled-coil region" evidence="1">
    <location>
        <begin position="399"/>
        <end position="433"/>
    </location>
</feature>
<feature type="compositionally biased region" description="Low complexity" evidence="2">
    <location>
        <begin position="792"/>
        <end position="807"/>
    </location>
</feature>
<keyword evidence="1" id="KW-0175">Coiled coil</keyword>
<feature type="transmembrane region" description="Helical" evidence="3">
    <location>
        <begin position="112"/>
        <end position="131"/>
    </location>
</feature>
<dbReference type="Proteomes" id="UP000184383">
    <property type="component" value="Unassembled WGS sequence"/>
</dbReference>
<keyword evidence="3" id="KW-0472">Membrane</keyword>
<feature type="transmembrane region" description="Helical" evidence="3">
    <location>
        <begin position="40"/>
        <end position="57"/>
    </location>
</feature>
<proteinExistence type="predicted"/>
<feature type="transmembrane region" description="Helical" evidence="3">
    <location>
        <begin position="69"/>
        <end position="91"/>
    </location>
</feature>
<dbReference type="STRING" id="1073089.A0A1L9R6H1"/>
<keyword evidence="3" id="KW-0812">Transmembrane</keyword>
<keyword evidence="3" id="KW-1133">Transmembrane helix</keyword>
<evidence type="ECO:0000256" key="3">
    <source>
        <dbReference type="SAM" id="Phobius"/>
    </source>
</evidence>
<evidence type="ECO:0000256" key="2">
    <source>
        <dbReference type="SAM" id="MobiDB-lite"/>
    </source>
</evidence>
<dbReference type="AlphaFoldDB" id="A0A1L9R6H1"/>
<feature type="transmembrane region" description="Helical" evidence="3">
    <location>
        <begin position="233"/>
        <end position="253"/>
    </location>
</feature>
<keyword evidence="5" id="KW-1185">Reference proteome</keyword>
<feature type="region of interest" description="Disordered" evidence="2">
    <location>
        <begin position="780"/>
        <end position="807"/>
    </location>
</feature>